<gene>
    <name evidence="1" type="ORF">H5410_050353</name>
</gene>
<dbReference type="EMBL" id="JACXVP010000010">
    <property type="protein sequence ID" value="KAG5579726.1"/>
    <property type="molecule type" value="Genomic_DNA"/>
</dbReference>
<keyword evidence="2" id="KW-1185">Reference proteome</keyword>
<proteinExistence type="predicted"/>
<dbReference type="Proteomes" id="UP000824120">
    <property type="component" value="Chromosome 10"/>
</dbReference>
<accession>A0A9J5WXP7</accession>
<evidence type="ECO:0000313" key="2">
    <source>
        <dbReference type="Proteomes" id="UP000824120"/>
    </source>
</evidence>
<sequence length="68" mass="7806">MEKALPSCVQRNRGSNELAIKSEQGSRLERVGEGRRLLFRGFYRIAAGTLTFLTAEEEGERGRGHWYY</sequence>
<name>A0A9J5WXP7_SOLCO</name>
<dbReference type="AlphaFoldDB" id="A0A9J5WXP7"/>
<evidence type="ECO:0000313" key="1">
    <source>
        <dbReference type="EMBL" id="KAG5579726.1"/>
    </source>
</evidence>
<protein>
    <submittedName>
        <fullName evidence="1">Uncharacterized protein</fullName>
    </submittedName>
</protein>
<reference evidence="1 2" key="1">
    <citation type="submission" date="2020-09" db="EMBL/GenBank/DDBJ databases">
        <title>De no assembly of potato wild relative species, Solanum commersonii.</title>
        <authorList>
            <person name="Cho K."/>
        </authorList>
    </citation>
    <scope>NUCLEOTIDE SEQUENCE [LARGE SCALE GENOMIC DNA]</scope>
    <source>
        <strain evidence="1">LZ3.2</strain>
        <tissue evidence="1">Leaf</tissue>
    </source>
</reference>
<comment type="caution">
    <text evidence="1">The sequence shown here is derived from an EMBL/GenBank/DDBJ whole genome shotgun (WGS) entry which is preliminary data.</text>
</comment>
<organism evidence="1 2">
    <name type="scientific">Solanum commersonii</name>
    <name type="common">Commerson's wild potato</name>
    <name type="synonym">Commerson's nightshade</name>
    <dbReference type="NCBI Taxonomy" id="4109"/>
    <lineage>
        <taxon>Eukaryota</taxon>
        <taxon>Viridiplantae</taxon>
        <taxon>Streptophyta</taxon>
        <taxon>Embryophyta</taxon>
        <taxon>Tracheophyta</taxon>
        <taxon>Spermatophyta</taxon>
        <taxon>Magnoliopsida</taxon>
        <taxon>eudicotyledons</taxon>
        <taxon>Gunneridae</taxon>
        <taxon>Pentapetalae</taxon>
        <taxon>asterids</taxon>
        <taxon>lamiids</taxon>
        <taxon>Solanales</taxon>
        <taxon>Solanaceae</taxon>
        <taxon>Solanoideae</taxon>
        <taxon>Solaneae</taxon>
        <taxon>Solanum</taxon>
    </lineage>
</organism>